<feature type="coiled-coil region" evidence="1">
    <location>
        <begin position="130"/>
        <end position="157"/>
    </location>
</feature>
<evidence type="ECO:0000259" key="2">
    <source>
        <dbReference type="Pfam" id="PF25973"/>
    </source>
</evidence>
<dbReference type="KEGG" id="tim:GMBLW1_01580"/>
<accession>A0A6C2YSF2</accession>
<dbReference type="Pfam" id="PF25973">
    <property type="entry name" value="BSH_CzcB"/>
    <property type="match status" value="1"/>
</dbReference>
<dbReference type="GO" id="GO:1990281">
    <property type="term" value="C:efflux pump complex"/>
    <property type="evidence" value="ECO:0007669"/>
    <property type="project" value="TreeGrafter"/>
</dbReference>
<dbReference type="AlphaFoldDB" id="A0A6C2YSF2"/>
<evidence type="ECO:0000256" key="1">
    <source>
        <dbReference type="SAM" id="Coils"/>
    </source>
</evidence>
<sequence length="535" mass="58361">MQMSRRQLLLRLAIGLAGVVGIGMVALERVDFSEHHGTTLAEKAAVAEAKKSEPPVVKTIHPKRDDTLQVSVELLAVAEPFYQANLRARASGVVSRVTKDIGERVSKGELLIEIDVPDLEKDVAQKRSIVEQRRQELRAAEVDVRRTEAKRETAKASVALAESAVNVATSTVDYQGKRLTRYRTLASRDAIGQDVVDEQERDYQASVATLEGSKVSVTKAKADLQEMAIAVEAAQVEVELKRALVRVAENDLEKAQSLADYARIHAPFDGVVLSRRVDPGSFVQNATSGQSEPLMRLARMDRVTIVSKLPDNAAPFLTQDTQATVEMNELPGISLSGALSRFSPAIETGDRTVRVEVDLFNGEYLAYQAYIAQRIRTEMTALATGISPATALNAGLLGIGRMVTLANDGKGAADRLASFPMPRDSSLVQTPKLLPGMSGRMRLHLGPIDHGCTLPSTAIYNRSGKPYILLVQGKTLQEMPVKIQVNDGVLARVAMIDRSQGRETYRELTGSEEIVTARQLEFRTGQTVSPQLSDW</sequence>
<dbReference type="Proteomes" id="UP000464378">
    <property type="component" value="Chromosome"/>
</dbReference>
<proteinExistence type="predicted"/>
<keyword evidence="4" id="KW-1185">Reference proteome</keyword>
<protein>
    <recommendedName>
        <fullName evidence="2">CzcB-like barrel-sandwich hybrid domain-containing protein</fullName>
    </recommendedName>
</protein>
<dbReference type="Gene3D" id="1.10.287.470">
    <property type="entry name" value="Helix hairpin bin"/>
    <property type="match status" value="2"/>
</dbReference>
<dbReference type="EMBL" id="LR586016">
    <property type="protein sequence ID" value="VIP03802.1"/>
    <property type="molecule type" value="Genomic_DNA"/>
</dbReference>
<evidence type="ECO:0000313" key="3">
    <source>
        <dbReference type="EMBL" id="VIP03802.1"/>
    </source>
</evidence>
<dbReference type="GO" id="GO:0015562">
    <property type="term" value="F:efflux transmembrane transporter activity"/>
    <property type="evidence" value="ECO:0007669"/>
    <property type="project" value="TreeGrafter"/>
</dbReference>
<dbReference type="SUPFAM" id="SSF111369">
    <property type="entry name" value="HlyD-like secretion proteins"/>
    <property type="match status" value="2"/>
</dbReference>
<dbReference type="Gene3D" id="2.40.30.170">
    <property type="match status" value="1"/>
</dbReference>
<evidence type="ECO:0000313" key="4">
    <source>
        <dbReference type="Proteomes" id="UP000464378"/>
    </source>
</evidence>
<reference evidence="3" key="1">
    <citation type="submission" date="2019-04" db="EMBL/GenBank/DDBJ databases">
        <authorList>
            <consortium name="Science for Life Laboratories"/>
        </authorList>
    </citation>
    <scope>NUCLEOTIDE SEQUENCE</scope>
    <source>
        <strain evidence="3">MBLW1</strain>
    </source>
</reference>
<dbReference type="EMBL" id="LR593887">
    <property type="protein sequence ID" value="VTS04971.1"/>
    <property type="molecule type" value="Genomic_DNA"/>
</dbReference>
<dbReference type="Gene3D" id="2.40.50.100">
    <property type="match status" value="2"/>
</dbReference>
<dbReference type="InterPro" id="IPR058647">
    <property type="entry name" value="BSH_CzcB-like"/>
</dbReference>
<name>A0A6C2YSF2_9BACT</name>
<dbReference type="PANTHER" id="PTHR30469">
    <property type="entry name" value="MULTIDRUG RESISTANCE PROTEIN MDTA"/>
    <property type="match status" value="1"/>
</dbReference>
<keyword evidence="1" id="KW-0175">Coiled coil</keyword>
<dbReference type="Gene3D" id="2.40.420.20">
    <property type="match status" value="1"/>
</dbReference>
<dbReference type="InParanoid" id="A0A6C2YSF2"/>
<organism evidence="3">
    <name type="scientific">Tuwongella immobilis</name>
    <dbReference type="NCBI Taxonomy" id="692036"/>
    <lineage>
        <taxon>Bacteria</taxon>
        <taxon>Pseudomonadati</taxon>
        <taxon>Planctomycetota</taxon>
        <taxon>Planctomycetia</taxon>
        <taxon>Gemmatales</taxon>
        <taxon>Gemmataceae</taxon>
        <taxon>Tuwongella</taxon>
    </lineage>
</organism>
<dbReference type="PANTHER" id="PTHR30469:SF37">
    <property type="entry name" value="RAGD PROTEIN"/>
    <property type="match status" value="1"/>
</dbReference>
<gene>
    <name evidence="3" type="ORF">GMBLW1_01580</name>
</gene>
<feature type="domain" description="CzcB-like barrel-sandwich hybrid" evidence="2">
    <location>
        <begin position="84"/>
        <end position="287"/>
    </location>
</feature>
<dbReference type="RefSeq" id="WP_162658956.1">
    <property type="nucleotide sequence ID" value="NZ_LR593887.1"/>
</dbReference>